<evidence type="ECO:0000313" key="3">
    <source>
        <dbReference type="Proteomes" id="UP000033935"/>
    </source>
</evidence>
<protein>
    <recommendedName>
        <fullName evidence="4">PPM-type phosphatase domain-containing protein</fullName>
    </recommendedName>
</protein>
<organism evidence="2 3">
    <name type="scientific">Candidatus Uhrbacteria bacterium GW2011_GWF2_39_13</name>
    <dbReference type="NCBI Taxonomy" id="1618995"/>
    <lineage>
        <taxon>Bacteria</taxon>
        <taxon>Candidatus Uhriibacteriota</taxon>
    </lineage>
</organism>
<keyword evidence="1" id="KW-1133">Transmembrane helix</keyword>
<feature type="transmembrane region" description="Helical" evidence="1">
    <location>
        <begin position="370"/>
        <end position="390"/>
    </location>
</feature>
<gene>
    <name evidence="2" type="ORF">UT30_C0003G0028</name>
</gene>
<dbReference type="Proteomes" id="UP000033935">
    <property type="component" value="Unassembled WGS sequence"/>
</dbReference>
<dbReference type="EMBL" id="LBWG01000003">
    <property type="protein sequence ID" value="KKR04839.1"/>
    <property type="molecule type" value="Genomic_DNA"/>
</dbReference>
<reference evidence="2 3" key="1">
    <citation type="journal article" date="2015" name="Nature">
        <title>rRNA introns, odd ribosomes, and small enigmatic genomes across a large radiation of phyla.</title>
        <authorList>
            <person name="Brown C.T."/>
            <person name="Hug L.A."/>
            <person name="Thomas B.C."/>
            <person name="Sharon I."/>
            <person name="Castelle C.J."/>
            <person name="Singh A."/>
            <person name="Wilkins M.J."/>
            <person name="Williams K.H."/>
            <person name="Banfield J.F."/>
        </authorList>
    </citation>
    <scope>NUCLEOTIDE SEQUENCE [LARGE SCALE GENOMIC DNA]</scope>
</reference>
<sequence length="740" mass="83185">MTGEIKGASYNPQTPDERIRGISLLLPVAERSGFVFLLAYTKKENADSELLLEVLGDQIHRLAESFGKEANTQHRFEQFLGALNEILAKHVREGHWSIPIEQLHAVVGIASSQEMYLSGTGELVALFLHKKSSQRYQVFNLFRGLQTEQSLPTWEKTFAVVLDGDFHPGDIFCITDKDLQRTLPVDELNEILSTLPPISSVEKIRQYFPHNDGMLLTIIKIGEETSQPTNEQKSSTAIPQSNLSVEKMNSTEQTTEWLLDDQRPNIFHWLKKLFSFIQSKTDSRSRILKDLQNQGTLKDFLKRTGRSLWKLLLFFLKIVLKYVSRTIFVLKNKDEREMLKKKVEIKHVHLRGKLRSLSERMRNLPQSTKYLTGGVVIGILILILGISTMAKSQARSQEETAYQEKLAQIEDIMERAAGAVIYKDENQARSLYVNAQTLIEILPVNTPAREEKNQELNQNLQTALNEIRHLITVPNPPLLADLENVADGVFGNNLVFDAGIISVIASDGRVYTYNSSQKRFDVAVTSTEGLSSSIATTNEENGQFSVLSENGSVYGISLEKKEVSSLPIADDQWVDLEAYANRLYLLKPDLSEIEGQIIRFNHSGSSFTDESSWIKSKISSLEQAVSLTIDGNIFVLIKDGSVVKFSNGNEEEWKTGTVDPRISSATKIWTSAQSPFIYILEPSTQRVIVFDKQTGLFVVQYRSDAFIGLTDFTADEAGYTIYLLAGSKLYSIAASHIKSL</sequence>
<keyword evidence="1" id="KW-0472">Membrane</keyword>
<feature type="transmembrane region" description="Helical" evidence="1">
    <location>
        <begin position="308"/>
        <end position="330"/>
    </location>
</feature>
<accession>A0A0G0MLF1</accession>
<evidence type="ECO:0000313" key="2">
    <source>
        <dbReference type="EMBL" id="KKR04839.1"/>
    </source>
</evidence>
<dbReference type="AlphaFoldDB" id="A0A0G0MLF1"/>
<keyword evidence="1" id="KW-0812">Transmembrane</keyword>
<proteinExistence type="predicted"/>
<name>A0A0G0MLF1_9BACT</name>
<comment type="caution">
    <text evidence="2">The sequence shown here is derived from an EMBL/GenBank/DDBJ whole genome shotgun (WGS) entry which is preliminary data.</text>
</comment>
<evidence type="ECO:0008006" key="4">
    <source>
        <dbReference type="Google" id="ProtNLM"/>
    </source>
</evidence>
<dbReference type="SUPFAM" id="SSF63825">
    <property type="entry name" value="YWTD domain"/>
    <property type="match status" value="1"/>
</dbReference>
<evidence type="ECO:0000256" key="1">
    <source>
        <dbReference type="SAM" id="Phobius"/>
    </source>
</evidence>